<reference evidence="1 2" key="1">
    <citation type="submission" date="2015-09" db="EMBL/GenBank/DDBJ databases">
        <title>Genome announcement of multiple Pseudomonas syringae strains.</title>
        <authorList>
            <person name="Thakur S."/>
            <person name="Wang P.W."/>
            <person name="Gong Y."/>
            <person name="Weir B.S."/>
            <person name="Guttman D.S."/>
        </authorList>
    </citation>
    <scope>NUCLEOTIDE SEQUENCE [LARGE SCALE GENOMIC DNA]</scope>
    <source>
        <strain evidence="1 2">ICMP3956</strain>
    </source>
</reference>
<evidence type="ECO:0000313" key="1">
    <source>
        <dbReference type="EMBL" id="KPY31470.1"/>
    </source>
</evidence>
<accession>A0A0P9XZQ6</accession>
<organism evidence="1 2">
    <name type="scientific">Pseudomonas syringae pv. primulae</name>
    <dbReference type="NCBI Taxonomy" id="251707"/>
    <lineage>
        <taxon>Bacteria</taxon>
        <taxon>Pseudomonadati</taxon>
        <taxon>Pseudomonadota</taxon>
        <taxon>Gammaproteobacteria</taxon>
        <taxon>Pseudomonadales</taxon>
        <taxon>Pseudomonadaceae</taxon>
        <taxon>Pseudomonas</taxon>
    </lineage>
</organism>
<dbReference type="EMBL" id="LJRC01000255">
    <property type="protein sequence ID" value="KPY31470.1"/>
    <property type="molecule type" value="Genomic_DNA"/>
</dbReference>
<dbReference type="AlphaFoldDB" id="A0A0P9XZQ6"/>
<proteinExistence type="predicted"/>
<comment type="caution">
    <text evidence="1">The sequence shown here is derived from an EMBL/GenBank/DDBJ whole genome shotgun (WGS) entry which is preliminary data.</text>
</comment>
<dbReference type="PATRIC" id="fig|251707.3.peg.676"/>
<sequence length="80" mass="9036">MNIKIGHTAPAAYMADVLVQCDSGVARYGAITRLDDLKVNLASNCLPEDLAAYQPEQFEAFLAERRRLMAQKIKQYYWGL</sequence>
<dbReference type="Proteomes" id="UP000050562">
    <property type="component" value="Unassembled WGS sequence"/>
</dbReference>
<evidence type="ECO:0000313" key="2">
    <source>
        <dbReference type="Proteomes" id="UP000050562"/>
    </source>
</evidence>
<protein>
    <submittedName>
        <fullName evidence="1">Uncharacterized protein</fullName>
    </submittedName>
</protein>
<name>A0A0P9XZQ6_9PSED</name>
<gene>
    <name evidence="1" type="ORF">ALO52_200235</name>
</gene>
<dbReference type="RefSeq" id="WP_235806306.1">
    <property type="nucleotide sequence ID" value="NZ_LJRC01000255.1"/>
</dbReference>